<protein>
    <submittedName>
        <fullName evidence="1">Uncharacterized protein</fullName>
    </submittedName>
</protein>
<dbReference type="Proteomes" id="UP001597343">
    <property type="component" value="Unassembled WGS sequence"/>
</dbReference>
<name>A0ABW4ZSM7_9BACL</name>
<evidence type="ECO:0000313" key="2">
    <source>
        <dbReference type="Proteomes" id="UP001597343"/>
    </source>
</evidence>
<accession>A0ABW4ZSM7</accession>
<dbReference type="EMBL" id="JBHUIO010000002">
    <property type="protein sequence ID" value="MFD2168485.1"/>
    <property type="molecule type" value="Genomic_DNA"/>
</dbReference>
<sequence>MQPLYHLYSGFAHADTLGLILETKEYDEISRMLQVFMSFFILLLLVDVYPDVKATMNGEQLLQIMHFIISELITKYAPTLSVEEMNSLNQIDFSEITASEELNSFWDDLRAATESGEEVSDFMEALVREHFGDIIDNKKS</sequence>
<evidence type="ECO:0000313" key="1">
    <source>
        <dbReference type="EMBL" id="MFD2168485.1"/>
    </source>
</evidence>
<reference evidence="2" key="1">
    <citation type="journal article" date="2019" name="Int. J. Syst. Evol. Microbiol.">
        <title>The Global Catalogue of Microorganisms (GCM) 10K type strain sequencing project: providing services to taxonomists for standard genome sequencing and annotation.</title>
        <authorList>
            <consortium name="The Broad Institute Genomics Platform"/>
            <consortium name="The Broad Institute Genome Sequencing Center for Infectious Disease"/>
            <person name="Wu L."/>
            <person name="Ma J."/>
        </authorList>
    </citation>
    <scope>NUCLEOTIDE SEQUENCE [LARGE SCALE GENOMIC DNA]</scope>
    <source>
        <strain evidence="2">CGMCC 1.13574</strain>
    </source>
</reference>
<proteinExistence type="predicted"/>
<comment type="caution">
    <text evidence="1">The sequence shown here is derived from an EMBL/GenBank/DDBJ whole genome shotgun (WGS) entry which is preliminary data.</text>
</comment>
<keyword evidence="2" id="KW-1185">Reference proteome</keyword>
<gene>
    <name evidence="1" type="ORF">ACFSOY_00445</name>
</gene>
<organism evidence="1 2">
    <name type="scientific">Tumebacillus lipolyticus</name>
    <dbReference type="NCBI Taxonomy" id="1280370"/>
    <lineage>
        <taxon>Bacteria</taxon>
        <taxon>Bacillati</taxon>
        <taxon>Bacillota</taxon>
        <taxon>Bacilli</taxon>
        <taxon>Bacillales</taxon>
        <taxon>Alicyclobacillaceae</taxon>
        <taxon>Tumebacillus</taxon>
    </lineage>
</organism>